<dbReference type="PANTHER" id="PTHR36437">
    <property type="entry name" value="GLYOXALASE/BLEOMYCIN RESISTANCE PROTEIN/DIOXYGENASE"/>
    <property type="match status" value="1"/>
</dbReference>
<dbReference type="PROSITE" id="PS51819">
    <property type="entry name" value="VOC"/>
    <property type="match status" value="1"/>
</dbReference>
<comment type="caution">
    <text evidence="2">The sequence shown here is derived from an EMBL/GenBank/DDBJ whole genome shotgun (WGS) entry which is preliminary data.</text>
</comment>
<dbReference type="InterPro" id="IPR029068">
    <property type="entry name" value="Glyas_Bleomycin-R_OHBP_Dase"/>
</dbReference>
<dbReference type="AlphaFoldDB" id="A0A368VQH0"/>
<dbReference type="SUPFAM" id="SSF54593">
    <property type="entry name" value="Glyoxalase/Bleomycin resistance protein/Dihydroxybiphenyl dioxygenase"/>
    <property type="match status" value="1"/>
</dbReference>
<dbReference type="GO" id="GO:0051213">
    <property type="term" value="F:dioxygenase activity"/>
    <property type="evidence" value="ECO:0007669"/>
    <property type="project" value="UniProtKB-KW"/>
</dbReference>
<proteinExistence type="predicted"/>
<dbReference type="OrthoDB" id="9803079at2"/>
<dbReference type="Pfam" id="PF00903">
    <property type="entry name" value="Glyoxalase"/>
    <property type="match status" value="1"/>
</dbReference>
<keyword evidence="2" id="KW-0456">Lyase</keyword>
<evidence type="ECO:0000313" key="2">
    <source>
        <dbReference type="EMBL" id="RCW43112.1"/>
    </source>
</evidence>
<protein>
    <submittedName>
        <fullName evidence="2">Catechol 2,3-dioxygenase-like lactoylglutathione lyase family enzyme</fullName>
    </submittedName>
</protein>
<accession>A0A368VQH0</accession>
<reference evidence="2 3" key="1">
    <citation type="submission" date="2018-07" db="EMBL/GenBank/DDBJ databases">
        <title>Genomic Encyclopedia of Type Strains, Phase III (KMG-III): the genomes of soil and plant-associated and newly described type strains.</title>
        <authorList>
            <person name="Whitman W."/>
        </authorList>
    </citation>
    <scope>NUCLEOTIDE SEQUENCE [LARGE SCALE GENOMIC DNA]</scope>
    <source>
        <strain evidence="2 3">CECT 7506</strain>
    </source>
</reference>
<dbReference type="EMBL" id="QPJD01000014">
    <property type="protein sequence ID" value="RCW43112.1"/>
    <property type="molecule type" value="Genomic_DNA"/>
</dbReference>
<dbReference type="Proteomes" id="UP000252415">
    <property type="component" value="Unassembled WGS sequence"/>
</dbReference>
<dbReference type="RefSeq" id="WP_114382263.1">
    <property type="nucleotide sequence ID" value="NZ_QPJD01000014.1"/>
</dbReference>
<gene>
    <name evidence="2" type="ORF">DFP97_114177</name>
</gene>
<dbReference type="PANTHER" id="PTHR36437:SF2">
    <property type="entry name" value="GLYOXALASE_BLEOMYCIN RESISTANCE PROTEIN_DIOXYGENASE"/>
    <property type="match status" value="1"/>
</dbReference>
<keyword evidence="2" id="KW-0560">Oxidoreductase</keyword>
<feature type="domain" description="VOC" evidence="1">
    <location>
        <begin position="4"/>
        <end position="120"/>
    </location>
</feature>
<name>A0A368VQH0_9BACL</name>
<sequence length="120" mass="13513">MIKNVATVGVYVEDQQKAKQFWTSKAGFEVVAEHPMGPGAYWLEVAPPQAQTRLVLYPKSMMQGHESMKASVVFECADVLATYEQMKANGVVFVDEPKQMQWGTFVQFKDEDGNEFLMKG</sequence>
<keyword evidence="2" id="KW-0223">Dioxygenase</keyword>
<keyword evidence="3" id="KW-1185">Reference proteome</keyword>
<evidence type="ECO:0000259" key="1">
    <source>
        <dbReference type="PROSITE" id="PS51819"/>
    </source>
</evidence>
<dbReference type="Gene3D" id="3.10.180.10">
    <property type="entry name" value="2,3-Dihydroxybiphenyl 1,2-Dioxygenase, domain 1"/>
    <property type="match status" value="1"/>
</dbReference>
<dbReference type="GO" id="GO:0016829">
    <property type="term" value="F:lyase activity"/>
    <property type="evidence" value="ECO:0007669"/>
    <property type="project" value="UniProtKB-KW"/>
</dbReference>
<organism evidence="2 3">
    <name type="scientific">Paenibacillus prosopidis</name>
    <dbReference type="NCBI Taxonomy" id="630520"/>
    <lineage>
        <taxon>Bacteria</taxon>
        <taxon>Bacillati</taxon>
        <taxon>Bacillota</taxon>
        <taxon>Bacilli</taxon>
        <taxon>Bacillales</taxon>
        <taxon>Paenibacillaceae</taxon>
        <taxon>Paenibacillus</taxon>
    </lineage>
</organism>
<dbReference type="InterPro" id="IPR037523">
    <property type="entry name" value="VOC_core"/>
</dbReference>
<evidence type="ECO:0000313" key="3">
    <source>
        <dbReference type="Proteomes" id="UP000252415"/>
    </source>
</evidence>
<dbReference type="CDD" id="cd07263">
    <property type="entry name" value="VOC_like"/>
    <property type="match status" value="1"/>
</dbReference>
<dbReference type="InterPro" id="IPR004360">
    <property type="entry name" value="Glyas_Fos-R_dOase_dom"/>
</dbReference>